<gene>
    <name evidence="1" type="ORF">UFOPK1395_00604</name>
</gene>
<reference evidence="1" key="1">
    <citation type="submission" date="2020-05" db="EMBL/GenBank/DDBJ databases">
        <authorList>
            <person name="Chiriac C."/>
            <person name="Salcher M."/>
            <person name="Ghai R."/>
            <person name="Kavagutti S V."/>
        </authorList>
    </citation>
    <scope>NUCLEOTIDE SEQUENCE</scope>
</reference>
<dbReference type="AlphaFoldDB" id="A0A6J6B531"/>
<name>A0A6J6B531_9ZZZZ</name>
<sequence length="66" mass="6891">MKYCEIFARIRASRLGGNFRGGCSCHKPAGANAVTLKTLSGATAAISNAIHPPREFPATCIVSTPT</sequence>
<organism evidence="1">
    <name type="scientific">freshwater metagenome</name>
    <dbReference type="NCBI Taxonomy" id="449393"/>
    <lineage>
        <taxon>unclassified sequences</taxon>
        <taxon>metagenomes</taxon>
        <taxon>ecological metagenomes</taxon>
    </lineage>
</organism>
<dbReference type="EMBL" id="CAEZSB010000050">
    <property type="protein sequence ID" value="CAB4533459.1"/>
    <property type="molecule type" value="Genomic_DNA"/>
</dbReference>
<accession>A0A6J6B531</accession>
<evidence type="ECO:0000313" key="1">
    <source>
        <dbReference type="EMBL" id="CAB4533459.1"/>
    </source>
</evidence>
<protein>
    <submittedName>
        <fullName evidence="1">Unannotated protein</fullName>
    </submittedName>
</protein>
<proteinExistence type="predicted"/>